<evidence type="ECO:0000259" key="1">
    <source>
        <dbReference type="Pfam" id="PF01575"/>
    </source>
</evidence>
<dbReference type="EMBL" id="JBHSEK010000006">
    <property type="protein sequence ID" value="MFC4490327.1"/>
    <property type="molecule type" value="Genomic_DNA"/>
</dbReference>
<dbReference type="InterPro" id="IPR029069">
    <property type="entry name" value="HotDog_dom_sf"/>
</dbReference>
<reference evidence="3" key="1">
    <citation type="journal article" date="2019" name="Int. J. Syst. Evol. Microbiol.">
        <title>The Global Catalogue of Microorganisms (GCM) 10K type strain sequencing project: providing services to taxonomists for standard genome sequencing and annotation.</title>
        <authorList>
            <consortium name="The Broad Institute Genomics Platform"/>
            <consortium name="The Broad Institute Genome Sequencing Center for Infectious Disease"/>
            <person name="Wu L."/>
            <person name="Ma J."/>
        </authorList>
    </citation>
    <scope>NUCLEOTIDE SEQUENCE [LARGE SCALE GENOMIC DNA]</scope>
    <source>
        <strain evidence="3">CGMCC 4.7608</strain>
    </source>
</reference>
<organism evidence="2 3">
    <name type="scientific">Chromobacterium aquaticum</name>
    <dbReference type="NCBI Taxonomy" id="467180"/>
    <lineage>
        <taxon>Bacteria</taxon>
        <taxon>Pseudomonadati</taxon>
        <taxon>Pseudomonadota</taxon>
        <taxon>Betaproteobacteria</taxon>
        <taxon>Neisseriales</taxon>
        <taxon>Chromobacteriaceae</taxon>
        <taxon>Chromobacterium</taxon>
    </lineage>
</organism>
<keyword evidence="3" id="KW-1185">Reference proteome</keyword>
<feature type="domain" description="MaoC-like" evidence="1">
    <location>
        <begin position="23"/>
        <end position="106"/>
    </location>
</feature>
<proteinExistence type="predicted"/>
<dbReference type="Proteomes" id="UP001595999">
    <property type="component" value="Unassembled WGS sequence"/>
</dbReference>
<dbReference type="PANTHER" id="PTHR43841">
    <property type="entry name" value="3-HYDROXYACYL-THIOESTER DEHYDRATASE HTDX-RELATED"/>
    <property type="match status" value="1"/>
</dbReference>
<evidence type="ECO:0000313" key="3">
    <source>
        <dbReference type="Proteomes" id="UP001595999"/>
    </source>
</evidence>
<protein>
    <submittedName>
        <fullName evidence="2">MaoC/PaaZ C-terminal domain-containing protein</fullName>
    </submittedName>
</protein>
<dbReference type="InterPro" id="IPR002539">
    <property type="entry name" value="MaoC-like_dom"/>
</dbReference>
<name>A0ABV8ZRI3_9NEIS</name>
<comment type="caution">
    <text evidence="2">The sequence shown here is derived from an EMBL/GenBank/DDBJ whole genome shotgun (WGS) entry which is preliminary data.</text>
</comment>
<dbReference type="PANTHER" id="PTHR43841:SF3">
    <property type="entry name" value="(3R)-HYDROXYACYL-ACP DEHYDRATASE SUBUNIT HADB"/>
    <property type="match status" value="1"/>
</dbReference>
<evidence type="ECO:0000313" key="2">
    <source>
        <dbReference type="EMBL" id="MFC4490327.1"/>
    </source>
</evidence>
<dbReference type="SUPFAM" id="SSF54637">
    <property type="entry name" value="Thioesterase/thiol ester dehydrase-isomerase"/>
    <property type="match status" value="1"/>
</dbReference>
<dbReference type="Pfam" id="PF01575">
    <property type="entry name" value="MaoC_dehydratas"/>
    <property type="match status" value="1"/>
</dbReference>
<sequence length="143" mass="15580">MNDVKDWRRVQAGDALPVFDAPAISRTTLALFAGASGDHNPMHIDSDFARAAGEDDVFAHGMLAMAYLAQVLTRWAPQPALRSYRARFVAITRLGDSLRCEGCVLRVYQQDGEQRAQLQLRAADQRGETKLIGEAVVALAAPA</sequence>
<gene>
    <name evidence="2" type="ORF">ACFO0R_11900</name>
</gene>
<dbReference type="RefSeq" id="WP_231462658.1">
    <property type="nucleotide sequence ID" value="NZ_JAJOHW010000082.1"/>
</dbReference>
<accession>A0ABV8ZRI3</accession>
<dbReference type="Gene3D" id="3.10.129.10">
    <property type="entry name" value="Hotdog Thioesterase"/>
    <property type="match status" value="1"/>
</dbReference>